<comment type="caution">
    <text evidence="7">The sequence shown here is derived from an EMBL/GenBank/DDBJ whole genome shotgun (WGS) entry which is preliminary data.</text>
</comment>
<evidence type="ECO:0000256" key="1">
    <source>
        <dbReference type="ARBA" id="ARBA00005417"/>
    </source>
</evidence>
<organism evidence="7 8">
    <name type="scientific">Paracandidimonas soli</name>
    <dbReference type="NCBI Taxonomy" id="1917182"/>
    <lineage>
        <taxon>Bacteria</taxon>
        <taxon>Pseudomonadati</taxon>
        <taxon>Pseudomonadota</taxon>
        <taxon>Betaproteobacteria</taxon>
        <taxon>Burkholderiales</taxon>
        <taxon>Alcaligenaceae</taxon>
        <taxon>Paracandidimonas</taxon>
    </lineage>
</organism>
<dbReference type="EMBL" id="SMBX01000008">
    <property type="protein sequence ID" value="TCU95189.1"/>
    <property type="molecule type" value="Genomic_DNA"/>
</dbReference>
<evidence type="ECO:0000313" key="7">
    <source>
        <dbReference type="EMBL" id="TCU95189.1"/>
    </source>
</evidence>
<evidence type="ECO:0000256" key="2">
    <source>
        <dbReference type="ARBA" id="ARBA00022448"/>
    </source>
</evidence>
<dbReference type="AlphaFoldDB" id="A0A4V2VQM5"/>
<dbReference type="GO" id="GO:0005524">
    <property type="term" value="F:ATP binding"/>
    <property type="evidence" value="ECO:0007669"/>
    <property type="project" value="UniProtKB-KW"/>
</dbReference>
<dbReference type="SUPFAM" id="SSF52540">
    <property type="entry name" value="P-loop containing nucleoside triphosphate hydrolases"/>
    <property type="match status" value="1"/>
</dbReference>
<keyword evidence="3" id="KW-0472">Membrane</keyword>
<dbReference type="RefSeq" id="WP_132477638.1">
    <property type="nucleotide sequence ID" value="NZ_JBHRVM010000001.1"/>
</dbReference>
<proteinExistence type="inferred from homology"/>
<keyword evidence="5 7" id="KW-0067">ATP-binding</keyword>
<comment type="similarity">
    <text evidence="1">Belongs to the ABC transporter superfamily.</text>
</comment>
<dbReference type="InterPro" id="IPR003439">
    <property type="entry name" value="ABC_transporter-like_ATP-bd"/>
</dbReference>
<dbReference type="PANTHER" id="PTHR42788">
    <property type="entry name" value="TAURINE IMPORT ATP-BINDING PROTEIN-RELATED"/>
    <property type="match status" value="1"/>
</dbReference>
<evidence type="ECO:0000256" key="3">
    <source>
        <dbReference type="ARBA" id="ARBA00022475"/>
    </source>
</evidence>
<accession>A0A4V2VQM5</accession>
<gene>
    <name evidence="7" type="ORF">EV686_10832</name>
</gene>
<dbReference type="InterPro" id="IPR003593">
    <property type="entry name" value="AAA+_ATPase"/>
</dbReference>
<keyword evidence="3" id="KW-1003">Cell membrane</keyword>
<dbReference type="Proteomes" id="UP000294692">
    <property type="component" value="Unassembled WGS sequence"/>
</dbReference>
<keyword evidence="2" id="KW-0813">Transport</keyword>
<evidence type="ECO:0000256" key="5">
    <source>
        <dbReference type="ARBA" id="ARBA00022840"/>
    </source>
</evidence>
<dbReference type="SMART" id="SM00382">
    <property type="entry name" value="AAA"/>
    <property type="match status" value="1"/>
</dbReference>
<keyword evidence="8" id="KW-1185">Reference proteome</keyword>
<name>A0A4V2VQM5_9BURK</name>
<dbReference type="CDD" id="cd03293">
    <property type="entry name" value="ABC_NrtD_SsuB_transporters"/>
    <property type="match status" value="1"/>
</dbReference>
<evidence type="ECO:0000259" key="6">
    <source>
        <dbReference type="PROSITE" id="PS50893"/>
    </source>
</evidence>
<protein>
    <submittedName>
        <fullName evidence="7">NitT/TauT family transport system ATP-binding protein</fullName>
    </submittedName>
</protein>
<sequence>MILAETPAATSAGRRPQRLARPALRFDSVGLSYDGRPVLADISFSMQRGELISVLGPSGCGKTTMLNIAAGFLRPTSGVALVNDREIVGPGPDRGVVFQSYALFDWMTVAQNIIFSLTCAGRPEAERRETASRMAELVGLAGFESAYPYQLSGGMRQRCGLARVLAANPSVMLMDEPFAAVDVQTRETLQEEILRIRRQTQCSVMFITHSIDEAVFLSDRVFLMRKGQLGRFDEFRIDLPEPRESAENRLHPSYLAVREEIYRAMREDGH</sequence>
<dbReference type="OrthoDB" id="8683598at2"/>
<feature type="domain" description="ABC transporter" evidence="6">
    <location>
        <begin position="24"/>
        <end position="251"/>
    </location>
</feature>
<dbReference type="InterPro" id="IPR050166">
    <property type="entry name" value="ABC_transporter_ATP-bind"/>
</dbReference>
<evidence type="ECO:0000256" key="4">
    <source>
        <dbReference type="ARBA" id="ARBA00022741"/>
    </source>
</evidence>
<dbReference type="PROSITE" id="PS50893">
    <property type="entry name" value="ABC_TRANSPORTER_2"/>
    <property type="match status" value="1"/>
</dbReference>
<dbReference type="PANTHER" id="PTHR42788:SF13">
    <property type="entry name" value="ALIPHATIC SULFONATES IMPORT ATP-BINDING PROTEIN SSUB"/>
    <property type="match status" value="1"/>
</dbReference>
<keyword evidence="4" id="KW-0547">Nucleotide-binding</keyword>
<dbReference type="Pfam" id="PF00005">
    <property type="entry name" value="ABC_tran"/>
    <property type="match status" value="1"/>
</dbReference>
<reference evidence="7 8" key="1">
    <citation type="submission" date="2019-03" db="EMBL/GenBank/DDBJ databases">
        <title>Genomic Encyclopedia of Type Strains, Phase IV (KMG-IV): sequencing the most valuable type-strain genomes for metagenomic binning, comparative biology and taxonomic classification.</title>
        <authorList>
            <person name="Goeker M."/>
        </authorList>
    </citation>
    <scope>NUCLEOTIDE SEQUENCE [LARGE SCALE GENOMIC DNA]</scope>
    <source>
        <strain evidence="7 8">DSM 100048</strain>
    </source>
</reference>
<dbReference type="InterPro" id="IPR027417">
    <property type="entry name" value="P-loop_NTPase"/>
</dbReference>
<dbReference type="GO" id="GO:0016887">
    <property type="term" value="F:ATP hydrolysis activity"/>
    <property type="evidence" value="ECO:0007669"/>
    <property type="project" value="InterPro"/>
</dbReference>
<dbReference type="Gene3D" id="3.40.50.300">
    <property type="entry name" value="P-loop containing nucleotide triphosphate hydrolases"/>
    <property type="match status" value="1"/>
</dbReference>
<evidence type="ECO:0000313" key="8">
    <source>
        <dbReference type="Proteomes" id="UP000294692"/>
    </source>
</evidence>